<proteinExistence type="predicted"/>
<evidence type="ECO:0000256" key="2">
    <source>
        <dbReference type="SAM" id="Phobius"/>
    </source>
</evidence>
<accession>A0A164SSJ4</accession>
<evidence type="ECO:0000313" key="4">
    <source>
        <dbReference type="EMBL" id="KZS91764.1"/>
    </source>
</evidence>
<dbReference type="Pfam" id="PF20153">
    <property type="entry name" value="DUF6535"/>
    <property type="match status" value="1"/>
</dbReference>
<feature type="transmembrane region" description="Helical" evidence="2">
    <location>
        <begin position="125"/>
        <end position="144"/>
    </location>
</feature>
<dbReference type="AlphaFoldDB" id="A0A164SSJ4"/>
<sequence>MLLPHPTDSPPDPDGTQDPATFILSTNQFDALLAAVQELNGTMGAQKTTMEIQSATLVGVKAAMEGIKETLDTHTKKFDILTRDAEKDDKAYDPKPLGDDSICSGLYEIALAKTREKVEEWNGRIDVTLIFIALFSAVLTAFLVPATQALTPSVDPGASNSTSNSPPPPPPAAERICALYYLSLITAIIIAVLCVLGRQWVRKCTVMPEATSWMERTIWHTERMERSEWWITTLMESLYWLLLSSIGLFIAGLLYQLDGLASSFQDPATILLATWGVGVVLASGIIATMGATTYHAVRYQGSVFEGLFSKLIVGELKVGTAMPVVGAWMACSRTWAMVWEKIRGIVFATTLTDLNKAIWTKILQKLRLAKGWAWFTNLASGVKDWTHLRFQTIFNIAWHGWGRIGRFRIQVESKSMEKLLDTYLHLIAEASDPKLLERAVGSFSYATWVIYGGGLTSLDALERAYSRLMATDTSIRVRETVNVQIGYFALWIREREAQRQWEGGPWVTAQPKELEENSRVFHLTEFLLRLPSQDIYRSLIPTPSNIPRILELLALPFDQLTAHCLCINDQTTELGDHDDILNHAMQHCDALLNEGKSEVVMQILSYVDRLAVIRSSFRARIYRPFFDKVVRQVIRGHEIEIVLHLCEFLKHSEDWSNVDPDSLAHVLALVLSPPILPSRDDLESKFDPSPIFVHLLRHPPQFHWRQASDVLVAYLARYLGACESHQYANSQILSQGSVHRFLQLCHDGDFAKRLGSRYQTSPDVRNRAQDLMIRYQYILEPVQIVQSAQFDVPRPSQPQFLQEAFSTSDSPLSISSASSHHIDSLYAEAVVERDQPIDIWIDIHPPTPTQDSGSESSDGFDEAPASPAED</sequence>
<keyword evidence="2" id="KW-1133">Transmembrane helix</keyword>
<gene>
    <name evidence="4" type="ORF">SISNIDRAFT_487082</name>
</gene>
<name>A0A164SSJ4_9AGAM</name>
<feature type="domain" description="DUF6535" evidence="3">
    <location>
        <begin position="110"/>
        <end position="257"/>
    </location>
</feature>
<protein>
    <recommendedName>
        <fullName evidence="3">DUF6535 domain-containing protein</fullName>
    </recommendedName>
</protein>
<keyword evidence="2" id="KW-0812">Transmembrane</keyword>
<dbReference type="Proteomes" id="UP000076722">
    <property type="component" value="Unassembled WGS sequence"/>
</dbReference>
<feature type="region of interest" description="Disordered" evidence="1">
    <location>
        <begin position="843"/>
        <end position="870"/>
    </location>
</feature>
<feature type="transmembrane region" description="Helical" evidence="2">
    <location>
        <begin position="178"/>
        <end position="197"/>
    </location>
</feature>
<evidence type="ECO:0000313" key="5">
    <source>
        <dbReference type="Proteomes" id="UP000076722"/>
    </source>
</evidence>
<dbReference type="EMBL" id="KV419413">
    <property type="protein sequence ID" value="KZS91764.1"/>
    <property type="molecule type" value="Genomic_DNA"/>
</dbReference>
<feature type="transmembrane region" description="Helical" evidence="2">
    <location>
        <begin position="269"/>
        <end position="291"/>
    </location>
</feature>
<evidence type="ECO:0000256" key="1">
    <source>
        <dbReference type="SAM" id="MobiDB-lite"/>
    </source>
</evidence>
<keyword evidence="5" id="KW-1185">Reference proteome</keyword>
<feature type="transmembrane region" description="Helical" evidence="2">
    <location>
        <begin position="238"/>
        <end position="257"/>
    </location>
</feature>
<keyword evidence="2" id="KW-0472">Membrane</keyword>
<dbReference type="InterPro" id="IPR045338">
    <property type="entry name" value="DUF6535"/>
</dbReference>
<reference evidence="4 5" key="1">
    <citation type="journal article" date="2016" name="Mol. Biol. Evol.">
        <title>Comparative Genomics of Early-Diverging Mushroom-Forming Fungi Provides Insights into the Origins of Lignocellulose Decay Capabilities.</title>
        <authorList>
            <person name="Nagy L.G."/>
            <person name="Riley R."/>
            <person name="Tritt A."/>
            <person name="Adam C."/>
            <person name="Daum C."/>
            <person name="Floudas D."/>
            <person name="Sun H."/>
            <person name="Yadav J.S."/>
            <person name="Pangilinan J."/>
            <person name="Larsson K.H."/>
            <person name="Matsuura K."/>
            <person name="Barry K."/>
            <person name="Labutti K."/>
            <person name="Kuo R."/>
            <person name="Ohm R.A."/>
            <person name="Bhattacharya S.S."/>
            <person name="Shirouzu T."/>
            <person name="Yoshinaga Y."/>
            <person name="Martin F.M."/>
            <person name="Grigoriev I.V."/>
            <person name="Hibbett D.S."/>
        </authorList>
    </citation>
    <scope>NUCLEOTIDE SEQUENCE [LARGE SCALE GENOMIC DNA]</scope>
    <source>
        <strain evidence="4 5">HHB9708</strain>
    </source>
</reference>
<organism evidence="4 5">
    <name type="scientific">Sistotremastrum niveocremeum HHB9708</name>
    <dbReference type="NCBI Taxonomy" id="1314777"/>
    <lineage>
        <taxon>Eukaryota</taxon>
        <taxon>Fungi</taxon>
        <taxon>Dikarya</taxon>
        <taxon>Basidiomycota</taxon>
        <taxon>Agaricomycotina</taxon>
        <taxon>Agaricomycetes</taxon>
        <taxon>Sistotremastrales</taxon>
        <taxon>Sistotremastraceae</taxon>
        <taxon>Sertulicium</taxon>
        <taxon>Sertulicium niveocremeum</taxon>
    </lineage>
</organism>
<evidence type="ECO:0000259" key="3">
    <source>
        <dbReference type="Pfam" id="PF20153"/>
    </source>
</evidence>